<reference evidence="2 3" key="1">
    <citation type="submission" date="2024-02" db="EMBL/GenBank/DDBJ databases">
        <authorList>
            <person name="Daric V."/>
            <person name="Darras S."/>
        </authorList>
    </citation>
    <scope>NUCLEOTIDE SEQUENCE [LARGE SCALE GENOMIC DNA]</scope>
</reference>
<dbReference type="PANTHER" id="PTHR34221:SF1">
    <property type="match status" value="1"/>
</dbReference>
<dbReference type="PANTHER" id="PTHR34221">
    <property type="entry name" value="HYPOTHETICAL PROTEIN LOC691189"/>
    <property type="match status" value="1"/>
</dbReference>
<dbReference type="Proteomes" id="UP001642483">
    <property type="component" value="Unassembled WGS sequence"/>
</dbReference>
<proteinExistence type="predicted"/>
<dbReference type="EMBL" id="CAWYQH010000119">
    <property type="protein sequence ID" value="CAK8691389.1"/>
    <property type="molecule type" value="Genomic_DNA"/>
</dbReference>
<name>A0ABP0GI04_CLALP</name>
<dbReference type="InterPro" id="IPR028027">
    <property type="entry name" value="SPMAP1"/>
</dbReference>
<evidence type="ECO:0000313" key="3">
    <source>
        <dbReference type="Proteomes" id="UP001642483"/>
    </source>
</evidence>
<gene>
    <name evidence="2" type="ORF">CVLEPA_LOCUS23950</name>
</gene>
<feature type="region of interest" description="Disordered" evidence="1">
    <location>
        <begin position="115"/>
        <end position="150"/>
    </location>
</feature>
<accession>A0ABP0GI04</accession>
<sequence length="223" mass="26177">MTSDVEKVYKSKVPRAPVKAQYSRSRAPHPHLTCYSPFRVRDAIRDMRPLPPIAVQESREREYVVDAVKSDVFFNSPYHRPRRMSIIKPYDAMNDRHSAGYFRSPIVKQFVTRTLSAQQPRQMPAEKRGLHRMSARCRSVPTPPPSTLESKEKNFILDNVRSERLRNKQNPIIPEYDASLDRYSRRYFQRRLVQNVLRKTVTTPLRLYPTITFYAPSKNDIVV</sequence>
<evidence type="ECO:0000256" key="1">
    <source>
        <dbReference type="SAM" id="MobiDB-lite"/>
    </source>
</evidence>
<dbReference type="Pfam" id="PF15075">
    <property type="entry name" value="SPMAP1-like"/>
    <property type="match status" value="2"/>
</dbReference>
<protein>
    <recommendedName>
        <fullName evidence="4">Testicular haploid expressed protein</fullName>
    </recommendedName>
</protein>
<evidence type="ECO:0008006" key="4">
    <source>
        <dbReference type="Google" id="ProtNLM"/>
    </source>
</evidence>
<keyword evidence="3" id="KW-1185">Reference proteome</keyword>
<organism evidence="2 3">
    <name type="scientific">Clavelina lepadiformis</name>
    <name type="common">Light-bulb sea squirt</name>
    <name type="synonym">Ascidia lepadiformis</name>
    <dbReference type="NCBI Taxonomy" id="159417"/>
    <lineage>
        <taxon>Eukaryota</taxon>
        <taxon>Metazoa</taxon>
        <taxon>Chordata</taxon>
        <taxon>Tunicata</taxon>
        <taxon>Ascidiacea</taxon>
        <taxon>Aplousobranchia</taxon>
        <taxon>Clavelinidae</taxon>
        <taxon>Clavelina</taxon>
    </lineage>
</organism>
<comment type="caution">
    <text evidence="2">The sequence shown here is derived from an EMBL/GenBank/DDBJ whole genome shotgun (WGS) entry which is preliminary data.</text>
</comment>
<evidence type="ECO:0000313" key="2">
    <source>
        <dbReference type="EMBL" id="CAK8691389.1"/>
    </source>
</evidence>